<keyword evidence="3" id="KW-0804">Transcription</keyword>
<proteinExistence type="predicted"/>
<feature type="transmembrane region" description="Helical" evidence="4">
    <location>
        <begin position="231"/>
        <end position="258"/>
    </location>
</feature>
<keyword evidence="1" id="KW-0805">Transcription regulation</keyword>
<dbReference type="InterPro" id="IPR000792">
    <property type="entry name" value="Tscrpt_reg_LuxR_C"/>
</dbReference>
<dbReference type="EMBL" id="JAKJHZ010000006">
    <property type="protein sequence ID" value="MCF6378039.1"/>
    <property type="molecule type" value="Genomic_DNA"/>
</dbReference>
<reference evidence="6 7" key="1">
    <citation type="submission" date="2022-01" db="EMBL/GenBank/DDBJ databases">
        <title>Nocardioides sp. nov., an actinomycete isolated from mining soil.</title>
        <authorList>
            <person name="Liu L."/>
        </authorList>
    </citation>
    <scope>NUCLEOTIDE SEQUENCE [LARGE SCALE GENOMIC DNA]</scope>
    <source>
        <strain evidence="6 7">KLBMP 9356</strain>
    </source>
</reference>
<sequence length="457" mass="48882">MTSVRLPRGLVPLVVVSGVVLLVTWGLARGVWVSNLHNGLLALAFALVGAYVLLQRRAHRLGALFLGVGAVQAVLFWGRQVGHAGGDEWAAWLGVWPVALSIGLVTVSVVAFPDGRLPSPRWRPVVVVVVVVTAVCALLSLLWPVEYASTGVEVPHPFAGDPPAAVDAAWTVLAHPAYLVCQLLWPVALWARWRGTTGFVRRQLAWLLRGAVAAALVLVVGLVGWRSPTPGLIAATLVPVVAGLAVVHGQHAAAYAALTWMSRRSPAADDLPTDLARATSEALGAPVTLWLGSPAELRPVGVWPTSADDPLPLAPADLAGLVHRRVDLDGDRVGALTVERRELAPSESRVLDDLSAQAALVLQHLTLGELVERERRAGHLDVLTLREREVLELMAEGLSNAAICERLHLSVKTVEPAVSSVFAKLQLHQQPDTNRRVLAVLAYLRSVEGLASIHREE</sequence>
<feature type="transmembrane region" description="Helical" evidence="4">
    <location>
        <begin position="9"/>
        <end position="28"/>
    </location>
</feature>
<keyword evidence="7" id="KW-1185">Reference proteome</keyword>
<evidence type="ECO:0000256" key="1">
    <source>
        <dbReference type="ARBA" id="ARBA00023015"/>
    </source>
</evidence>
<dbReference type="Proteomes" id="UP001201161">
    <property type="component" value="Unassembled WGS sequence"/>
</dbReference>
<feature type="transmembrane region" description="Helical" evidence="4">
    <location>
        <begin position="124"/>
        <end position="145"/>
    </location>
</feature>
<evidence type="ECO:0000256" key="2">
    <source>
        <dbReference type="ARBA" id="ARBA00023125"/>
    </source>
</evidence>
<keyword evidence="4" id="KW-0472">Membrane</keyword>
<dbReference type="PRINTS" id="PR00038">
    <property type="entry name" value="HTHLUXR"/>
</dbReference>
<keyword evidence="4" id="KW-1133">Transmembrane helix</keyword>
<feature type="domain" description="HTH luxR-type" evidence="5">
    <location>
        <begin position="376"/>
        <end position="446"/>
    </location>
</feature>
<dbReference type="Gene3D" id="1.10.10.10">
    <property type="entry name" value="Winged helix-like DNA-binding domain superfamily/Winged helix DNA-binding domain"/>
    <property type="match status" value="1"/>
</dbReference>
<gene>
    <name evidence="6" type="ORF">L2K70_10515</name>
</gene>
<dbReference type="PANTHER" id="PTHR44688:SF16">
    <property type="entry name" value="DNA-BINDING TRANSCRIPTIONAL ACTIVATOR DEVR_DOSR"/>
    <property type="match status" value="1"/>
</dbReference>
<dbReference type="PROSITE" id="PS50043">
    <property type="entry name" value="HTH_LUXR_2"/>
    <property type="match status" value="1"/>
</dbReference>
<dbReference type="InterPro" id="IPR016032">
    <property type="entry name" value="Sig_transdc_resp-reg_C-effctor"/>
</dbReference>
<feature type="transmembrane region" description="Helical" evidence="4">
    <location>
        <begin position="206"/>
        <end position="225"/>
    </location>
</feature>
<keyword evidence="2" id="KW-0238">DNA-binding</keyword>
<evidence type="ECO:0000313" key="6">
    <source>
        <dbReference type="EMBL" id="MCF6378039.1"/>
    </source>
</evidence>
<dbReference type="InterPro" id="IPR036388">
    <property type="entry name" value="WH-like_DNA-bd_sf"/>
</dbReference>
<evidence type="ECO:0000256" key="3">
    <source>
        <dbReference type="ARBA" id="ARBA00023163"/>
    </source>
</evidence>
<feature type="transmembrane region" description="Helical" evidence="4">
    <location>
        <begin position="90"/>
        <end position="112"/>
    </location>
</feature>
<organism evidence="6 7">
    <name type="scientific">Nocardioides potassii</name>
    <dbReference type="NCBI Taxonomy" id="2911371"/>
    <lineage>
        <taxon>Bacteria</taxon>
        <taxon>Bacillati</taxon>
        <taxon>Actinomycetota</taxon>
        <taxon>Actinomycetes</taxon>
        <taxon>Propionibacteriales</taxon>
        <taxon>Nocardioidaceae</taxon>
        <taxon>Nocardioides</taxon>
    </lineage>
</organism>
<dbReference type="CDD" id="cd06170">
    <property type="entry name" value="LuxR_C_like"/>
    <property type="match status" value="1"/>
</dbReference>
<comment type="caution">
    <text evidence="6">The sequence shown here is derived from an EMBL/GenBank/DDBJ whole genome shotgun (WGS) entry which is preliminary data.</text>
</comment>
<evidence type="ECO:0000259" key="5">
    <source>
        <dbReference type="PROSITE" id="PS50043"/>
    </source>
</evidence>
<feature type="transmembrane region" description="Helical" evidence="4">
    <location>
        <begin position="61"/>
        <end position="78"/>
    </location>
</feature>
<name>A0ABS9HC12_9ACTN</name>
<feature type="transmembrane region" description="Helical" evidence="4">
    <location>
        <begin position="165"/>
        <end position="185"/>
    </location>
</feature>
<protein>
    <submittedName>
        <fullName evidence="6">LuxR C-terminal-related transcriptional regulator</fullName>
    </submittedName>
</protein>
<dbReference type="PANTHER" id="PTHR44688">
    <property type="entry name" value="DNA-BINDING TRANSCRIPTIONAL ACTIVATOR DEVR_DOSR"/>
    <property type="match status" value="1"/>
</dbReference>
<evidence type="ECO:0000313" key="7">
    <source>
        <dbReference type="Proteomes" id="UP001201161"/>
    </source>
</evidence>
<evidence type="ECO:0000256" key="4">
    <source>
        <dbReference type="SAM" id="Phobius"/>
    </source>
</evidence>
<dbReference type="Pfam" id="PF00196">
    <property type="entry name" value="GerE"/>
    <property type="match status" value="1"/>
</dbReference>
<keyword evidence="4" id="KW-0812">Transmembrane</keyword>
<accession>A0ABS9HC12</accession>
<feature type="transmembrane region" description="Helical" evidence="4">
    <location>
        <begin position="34"/>
        <end position="54"/>
    </location>
</feature>
<dbReference type="SUPFAM" id="SSF46894">
    <property type="entry name" value="C-terminal effector domain of the bipartite response regulators"/>
    <property type="match status" value="1"/>
</dbReference>
<dbReference type="RefSeq" id="WP_236401789.1">
    <property type="nucleotide sequence ID" value="NZ_JAKJHZ010000006.1"/>
</dbReference>
<dbReference type="SMART" id="SM00421">
    <property type="entry name" value="HTH_LUXR"/>
    <property type="match status" value="1"/>
</dbReference>